<reference evidence="9 10" key="1">
    <citation type="submission" date="2016-08" db="EMBL/GenBank/DDBJ databases">
        <authorList>
            <person name="Seilhamer J.J."/>
        </authorList>
    </citation>
    <scope>NUCLEOTIDE SEQUENCE [LARGE SCALE GENOMIC DNA]</scope>
    <source>
        <strain evidence="9 10">KCTC 42603</strain>
    </source>
</reference>
<dbReference type="PANTHER" id="PTHR43390">
    <property type="entry name" value="SIGNAL PEPTIDASE I"/>
    <property type="match status" value="1"/>
</dbReference>
<comment type="similarity">
    <text evidence="2 7">Belongs to the peptidase S26 family.</text>
</comment>
<dbReference type="GO" id="GO:0004252">
    <property type="term" value="F:serine-type endopeptidase activity"/>
    <property type="evidence" value="ECO:0007669"/>
    <property type="project" value="InterPro"/>
</dbReference>
<dbReference type="EMBL" id="MDHN01000018">
    <property type="protein sequence ID" value="OFC71099.1"/>
    <property type="molecule type" value="Genomic_DNA"/>
</dbReference>
<organism evidence="9 10">
    <name type="scientific">Alteromonas confluentis</name>
    <dbReference type="NCBI Taxonomy" id="1656094"/>
    <lineage>
        <taxon>Bacteria</taxon>
        <taxon>Pseudomonadati</taxon>
        <taxon>Pseudomonadota</taxon>
        <taxon>Gammaproteobacteria</taxon>
        <taxon>Alteromonadales</taxon>
        <taxon>Alteromonadaceae</taxon>
        <taxon>Alteromonas/Salinimonas group</taxon>
        <taxon>Alteromonas</taxon>
    </lineage>
</organism>
<dbReference type="STRING" id="1656094.BFC18_09910"/>
<feature type="domain" description="Peptidase S26" evidence="8">
    <location>
        <begin position="15"/>
        <end position="192"/>
    </location>
</feature>
<dbReference type="PRINTS" id="PR00727">
    <property type="entry name" value="LEADERPTASE"/>
</dbReference>
<dbReference type="GO" id="GO:0009003">
    <property type="term" value="F:signal peptidase activity"/>
    <property type="evidence" value="ECO:0007669"/>
    <property type="project" value="UniProtKB-EC"/>
</dbReference>
<dbReference type="InterPro" id="IPR019758">
    <property type="entry name" value="Pept_S26A_signal_pept_1_CS"/>
</dbReference>
<dbReference type="RefSeq" id="WP_070125159.1">
    <property type="nucleotide sequence ID" value="NZ_MDHN01000018.1"/>
</dbReference>
<comment type="catalytic activity">
    <reaction evidence="1 7">
        <text>Cleavage of hydrophobic, N-terminal signal or leader sequences from secreted and periplasmic proteins.</text>
        <dbReference type="EC" id="3.4.21.89"/>
    </reaction>
</comment>
<dbReference type="InterPro" id="IPR019757">
    <property type="entry name" value="Pept_S26A_signal_pept_1_Lys-AS"/>
</dbReference>
<dbReference type="CDD" id="cd06530">
    <property type="entry name" value="S26_SPase_I"/>
    <property type="match status" value="1"/>
</dbReference>
<dbReference type="InterPro" id="IPR019533">
    <property type="entry name" value="Peptidase_S26"/>
</dbReference>
<dbReference type="Gene3D" id="2.10.109.10">
    <property type="entry name" value="Umud Fragment, subunit A"/>
    <property type="match status" value="1"/>
</dbReference>
<dbReference type="SUPFAM" id="SSF51306">
    <property type="entry name" value="LexA/Signal peptidase"/>
    <property type="match status" value="1"/>
</dbReference>
<dbReference type="PROSITE" id="PS00761">
    <property type="entry name" value="SPASE_I_3"/>
    <property type="match status" value="1"/>
</dbReference>
<feature type="active site" evidence="6">
    <location>
        <position position="41"/>
    </location>
</feature>
<dbReference type="PROSITE" id="PS00760">
    <property type="entry name" value="SPASE_I_2"/>
    <property type="match status" value="1"/>
</dbReference>
<feature type="active site" evidence="6">
    <location>
        <position position="95"/>
    </location>
</feature>
<comment type="subcellular location">
    <subcellularLocation>
        <location evidence="7">Membrane</location>
        <topology evidence="7">Multi-pass membrane protein</topology>
    </subcellularLocation>
</comment>
<dbReference type="OrthoDB" id="9815782at2"/>
<keyword evidence="7" id="KW-0645">Protease</keyword>
<dbReference type="InterPro" id="IPR000223">
    <property type="entry name" value="Pept_S26A_signal_pept_1"/>
</dbReference>
<gene>
    <name evidence="9" type="ORF">BFC18_09910</name>
</gene>
<evidence type="ECO:0000256" key="1">
    <source>
        <dbReference type="ARBA" id="ARBA00000677"/>
    </source>
</evidence>
<accession>A0A1E7ZC72</accession>
<evidence type="ECO:0000259" key="8">
    <source>
        <dbReference type="Pfam" id="PF10502"/>
    </source>
</evidence>
<dbReference type="InterPro" id="IPR036286">
    <property type="entry name" value="LexA/Signal_pep-like_sf"/>
</dbReference>
<evidence type="ECO:0000256" key="4">
    <source>
        <dbReference type="ARBA" id="ARBA00019232"/>
    </source>
</evidence>
<keyword evidence="10" id="KW-1185">Reference proteome</keyword>
<sequence>MKKGLSLKKIWQENKSFFIFLGLMLFVRAGVADWYYIPSGSMEPTIEVGDRIFVNKLAYDVKVPFTDISLTETGSPARGDIIVFDSKAANNRLIKRVVGLPGDRIAMRNNVLYLNNQPLHYSGDDEDQQEQLGEVLHQIHIDKTGSPLSSFDTVTVPEHHVLVLGDNRNNSADSRVHGFIPMDEIIGKASHIAYSLDNDNAYMPRIARTFQALE</sequence>
<evidence type="ECO:0000313" key="10">
    <source>
        <dbReference type="Proteomes" id="UP000175691"/>
    </source>
</evidence>
<dbReference type="GO" id="GO:0016020">
    <property type="term" value="C:membrane"/>
    <property type="evidence" value="ECO:0007669"/>
    <property type="project" value="UniProtKB-SubCell"/>
</dbReference>
<dbReference type="Proteomes" id="UP000175691">
    <property type="component" value="Unassembled WGS sequence"/>
</dbReference>
<dbReference type="NCBIfam" id="TIGR02227">
    <property type="entry name" value="sigpep_I_bact"/>
    <property type="match status" value="1"/>
</dbReference>
<dbReference type="GO" id="GO:0006465">
    <property type="term" value="P:signal peptide processing"/>
    <property type="evidence" value="ECO:0007669"/>
    <property type="project" value="InterPro"/>
</dbReference>
<proteinExistence type="inferred from homology"/>
<dbReference type="EC" id="3.4.21.89" evidence="3 7"/>
<name>A0A1E7ZC72_9ALTE</name>
<evidence type="ECO:0000256" key="5">
    <source>
        <dbReference type="ARBA" id="ARBA00022801"/>
    </source>
</evidence>
<keyword evidence="5 7" id="KW-0378">Hydrolase</keyword>
<comment type="caution">
    <text evidence="9">The sequence shown here is derived from an EMBL/GenBank/DDBJ whole genome shotgun (WGS) entry which is preliminary data.</text>
</comment>
<evidence type="ECO:0000313" key="9">
    <source>
        <dbReference type="EMBL" id="OFC71099.1"/>
    </source>
</evidence>
<evidence type="ECO:0000256" key="2">
    <source>
        <dbReference type="ARBA" id="ARBA00009370"/>
    </source>
</evidence>
<dbReference type="AlphaFoldDB" id="A0A1E7ZC72"/>
<evidence type="ECO:0000256" key="6">
    <source>
        <dbReference type="PIRSR" id="PIRSR600223-1"/>
    </source>
</evidence>
<dbReference type="Pfam" id="PF10502">
    <property type="entry name" value="Peptidase_S26"/>
    <property type="match status" value="1"/>
</dbReference>
<dbReference type="PANTHER" id="PTHR43390:SF1">
    <property type="entry name" value="CHLOROPLAST PROCESSING PEPTIDASE"/>
    <property type="match status" value="1"/>
</dbReference>
<evidence type="ECO:0000256" key="7">
    <source>
        <dbReference type="RuleBase" id="RU362042"/>
    </source>
</evidence>
<evidence type="ECO:0000256" key="3">
    <source>
        <dbReference type="ARBA" id="ARBA00013208"/>
    </source>
</evidence>
<protein>
    <recommendedName>
        <fullName evidence="4 7">Signal peptidase I</fullName>
        <ecNumber evidence="3 7">3.4.21.89</ecNumber>
    </recommendedName>
</protein>